<organism evidence="1">
    <name type="scientific">Rhizophora mucronata</name>
    <name type="common">Asiatic mangrove</name>
    <dbReference type="NCBI Taxonomy" id="61149"/>
    <lineage>
        <taxon>Eukaryota</taxon>
        <taxon>Viridiplantae</taxon>
        <taxon>Streptophyta</taxon>
        <taxon>Embryophyta</taxon>
        <taxon>Tracheophyta</taxon>
        <taxon>Spermatophyta</taxon>
        <taxon>Magnoliopsida</taxon>
        <taxon>eudicotyledons</taxon>
        <taxon>Gunneridae</taxon>
        <taxon>Pentapetalae</taxon>
        <taxon>rosids</taxon>
        <taxon>fabids</taxon>
        <taxon>Malpighiales</taxon>
        <taxon>Rhizophoraceae</taxon>
        <taxon>Rhizophora</taxon>
    </lineage>
</organism>
<protein>
    <submittedName>
        <fullName evidence="1">Uncharacterized protein</fullName>
    </submittedName>
</protein>
<reference evidence="1" key="1">
    <citation type="submission" date="2018-02" db="EMBL/GenBank/DDBJ databases">
        <title>Rhizophora mucronata_Transcriptome.</title>
        <authorList>
            <person name="Meera S.P."/>
            <person name="Sreeshan A."/>
            <person name="Augustine A."/>
        </authorList>
    </citation>
    <scope>NUCLEOTIDE SEQUENCE</scope>
    <source>
        <tissue evidence="1">Leaf</tissue>
    </source>
</reference>
<dbReference type="AlphaFoldDB" id="A0A2P2PKA1"/>
<dbReference type="EMBL" id="GGEC01074689">
    <property type="protein sequence ID" value="MBX55173.1"/>
    <property type="molecule type" value="Transcribed_RNA"/>
</dbReference>
<accession>A0A2P2PKA1</accession>
<evidence type="ECO:0000313" key="1">
    <source>
        <dbReference type="EMBL" id="MBX55173.1"/>
    </source>
</evidence>
<sequence length="334" mass="38888">MKRRRRQTTITDLDYDVLKYIMVLVAMSEDGPANIARALPVCKFFMRLAGDEEVLKAVSFDNLKIFDRLKLFQQYNGLLTRCSLAGNAAAEYLFAKLMLVSCSQLLESGRKLLSLEMSSIDEESFNSISKRVSEASSFMAHFDITRASSSKVFPRHSNHYQLLRRFLCHCSHDDFSQMQQHIRSYFDRYIERSDHLIFIHVINNMKNSCSSLRDLERITTILKNLNYKRRVLEQLRPNGTENKEKFKTFLEQCRDFAVCRLLLEVECKERGLNGGLILRGDLKEFRAAYREAVGHFEMYRSHAISVIDDIFFEVCHAPQLQSTRLFLPLQYSVS</sequence>
<name>A0A2P2PKA1_RHIMU</name>
<proteinExistence type="predicted"/>